<organism evidence="1 2">
    <name type="scientific">Suillus fuscotomentosus</name>
    <dbReference type="NCBI Taxonomy" id="1912939"/>
    <lineage>
        <taxon>Eukaryota</taxon>
        <taxon>Fungi</taxon>
        <taxon>Dikarya</taxon>
        <taxon>Basidiomycota</taxon>
        <taxon>Agaricomycotina</taxon>
        <taxon>Agaricomycetes</taxon>
        <taxon>Agaricomycetidae</taxon>
        <taxon>Boletales</taxon>
        <taxon>Suillineae</taxon>
        <taxon>Suillaceae</taxon>
        <taxon>Suillus</taxon>
    </lineage>
</organism>
<gene>
    <name evidence="1" type="ORF">F5891DRAFT_1211111</name>
</gene>
<comment type="caution">
    <text evidence="1">The sequence shown here is derived from an EMBL/GenBank/DDBJ whole genome shotgun (WGS) entry which is preliminary data.</text>
</comment>
<accession>A0AAD4HCI0</accession>
<dbReference type="GeneID" id="64663483"/>
<name>A0AAD4HCI0_9AGAM</name>
<protein>
    <submittedName>
        <fullName evidence="1">Uncharacterized protein</fullName>
    </submittedName>
</protein>
<sequence length="150" mass="16926">MRATSTCAYILDQSTASGNAPRPKGKRAMDSFLEEIKRQQAMREARYSYSSYGRSTVLHFNYEGQSGSKDSGDPEVRVNTFAFLRFQMVSFADFQPFVANLPSNVTEQSLGYSPQIDDIQVDFPVQVSNHRPIDETRDGQELVLMSGSHW</sequence>
<evidence type="ECO:0000313" key="1">
    <source>
        <dbReference type="EMBL" id="KAG1891660.1"/>
    </source>
</evidence>
<keyword evidence="2" id="KW-1185">Reference proteome</keyword>
<dbReference type="AlphaFoldDB" id="A0AAD4HCI0"/>
<reference evidence="1" key="1">
    <citation type="journal article" date="2020" name="New Phytol.">
        <title>Comparative genomics reveals dynamic genome evolution in host specialist ectomycorrhizal fungi.</title>
        <authorList>
            <person name="Lofgren L.A."/>
            <person name="Nguyen N.H."/>
            <person name="Vilgalys R."/>
            <person name="Ruytinx J."/>
            <person name="Liao H.L."/>
            <person name="Branco S."/>
            <person name="Kuo A."/>
            <person name="LaButti K."/>
            <person name="Lipzen A."/>
            <person name="Andreopoulos W."/>
            <person name="Pangilinan J."/>
            <person name="Riley R."/>
            <person name="Hundley H."/>
            <person name="Na H."/>
            <person name="Barry K."/>
            <person name="Grigoriev I.V."/>
            <person name="Stajich J.E."/>
            <person name="Kennedy P.G."/>
        </authorList>
    </citation>
    <scope>NUCLEOTIDE SEQUENCE</scope>
    <source>
        <strain evidence="1">FC203</strain>
    </source>
</reference>
<proteinExistence type="predicted"/>
<dbReference type="RefSeq" id="XP_041218136.1">
    <property type="nucleotide sequence ID" value="XM_041369185.1"/>
</dbReference>
<dbReference type="EMBL" id="JABBWK010000126">
    <property type="protein sequence ID" value="KAG1891660.1"/>
    <property type="molecule type" value="Genomic_DNA"/>
</dbReference>
<evidence type="ECO:0000313" key="2">
    <source>
        <dbReference type="Proteomes" id="UP001195769"/>
    </source>
</evidence>
<dbReference type="Proteomes" id="UP001195769">
    <property type="component" value="Unassembled WGS sequence"/>
</dbReference>